<reference evidence="2" key="1">
    <citation type="submission" date="2015-03" db="EMBL/GenBank/DDBJ databases">
        <title>Draft genome sequence of Mizugakiibacter sediminis skMP5.</title>
        <authorList>
            <person name="Watanabe T."/>
            <person name="Kojima H."/>
            <person name="Fukui M."/>
        </authorList>
    </citation>
    <scope>NUCLEOTIDE SEQUENCE</scope>
    <source>
        <strain evidence="2">SkMP5</strain>
    </source>
</reference>
<sequence>MDSSAPSPPSVADPLADQPIERVSRDGVDFVLLGTAHVSRASVAAVEALLEREAFDAVAVELCENRARAMRDPAAFAQMDLFQVIRQGKAGMVAASLALSAFQRRLAEQFGIEPGAEMKAAMQGADGRGLRTWLVDRDVGVTLKRAWRSVGFKDKLGILAGLVGGLFERDGVAEDDIEKLKQGDLLESAFREFAEGSQPLYASLIGERDAFMAARLREEAAQAPSARRVLVVIGAGHLAGLRRHLEQGDAADLAALNAVPPAARWPKWVALGLVAAIFAAIAVMFRRDASLGTAALRDWVLFTGGLSALAAIAARAHPLSVLTAFVAGPLKPIRPPGLSSGVCAALAEAWARKPRVADFERLREDLVDWRGWWRNRVAQTLLVFVLVNLGTIAGEYIAGFRILKALF</sequence>
<dbReference type="EMBL" id="DF970241">
    <property type="protein sequence ID" value="GAP67083.1"/>
    <property type="molecule type" value="Genomic_DNA"/>
</dbReference>
<dbReference type="InterPro" id="IPR046345">
    <property type="entry name" value="TraB_PrgY-like"/>
</dbReference>
<dbReference type="RefSeq" id="WP_062537642.1">
    <property type="nucleotide sequence ID" value="NZ_DF970241.1"/>
</dbReference>
<dbReference type="NCBIfam" id="TIGR00261">
    <property type="entry name" value="traB"/>
    <property type="match status" value="1"/>
</dbReference>
<keyword evidence="4" id="KW-1185">Reference proteome</keyword>
<keyword evidence="1" id="KW-0472">Membrane</keyword>
<organism evidence="3">
    <name type="scientific">Mizugakiibacter sediminis</name>
    <dbReference type="NCBI Taxonomy" id="1475481"/>
    <lineage>
        <taxon>Bacteria</taxon>
        <taxon>Pseudomonadati</taxon>
        <taxon>Pseudomonadota</taxon>
        <taxon>Gammaproteobacteria</taxon>
        <taxon>Lysobacterales</taxon>
        <taxon>Rhodanobacteraceae</taxon>
        <taxon>Mizugakiibacter</taxon>
    </lineage>
</organism>
<dbReference type="EMBL" id="DF952378">
    <property type="protein sequence ID" value="GAN44082.1"/>
    <property type="molecule type" value="Genomic_DNA"/>
</dbReference>
<feature type="transmembrane region" description="Helical" evidence="1">
    <location>
        <begin position="268"/>
        <end position="287"/>
    </location>
</feature>
<proteinExistence type="predicted"/>
<keyword evidence="1" id="KW-0812">Transmembrane</keyword>
<dbReference type="InterPro" id="IPR005230">
    <property type="entry name" value="TraB_bac"/>
</dbReference>
<dbReference type="PANTHER" id="PTHR21530">
    <property type="entry name" value="PHEROMONE SHUTDOWN PROTEIN"/>
    <property type="match status" value="1"/>
</dbReference>
<feature type="transmembrane region" description="Helical" evidence="1">
    <location>
        <begin position="377"/>
        <end position="398"/>
    </location>
</feature>
<dbReference type="Proteomes" id="UP000253740">
    <property type="component" value="Unassembled WGS sequence"/>
</dbReference>
<evidence type="ECO:0000256" key="1">
    <source>
        <dbReference type="SAM" id="Phobius"/>
    </source>
</evidence>
<dbReference type="HOGENOM" id="CLU_032780_1_0_6"/>
<keyword evidence="1" id="KW-1133">Transmembrane helix</keyword>
<gene>
    <name evidence="2" type="ORF">MBSD_0602</name>
    <name evidence="3" type="ORF">MBSD_n2399</name>
</gene>
<dbReference type="AlphaFoldDB" id="A0A0K8QQC8"/>
<dbReference type="STRING" id="1475481.GCA_000953855_02447"/>
<evidence type="ECO:0000313" key="2">
    <source>
        <dbReference type="EMBL" id="GAN44082.1"/>
    </source>
</evidence>
<dbReference type="PANTHER" id="PTHR21530:SF7">
    <property type="entry name" value="TRAB DOMAIN-CONTAINING PROTEIN"/>
    <property type="match status" value="1"/>
</dbReference>
<name>A0A0K8QQC8_9GAMM</name>
<reference evidence="3" key="2">
    <citation type="submission" date="2015-08" db="EMBL/GenBank/DDBJ databases">
        <title>Complete DNA Sequence of Pseudomonas syringae pv. actinidiae, the Causal Agent of Kiwifruit Canker Disease.</title>
        <authorList>
            <person name="Rikkerink E.H.A."/>
            <person name="Fineran P.C."/>
        </authorList>
    </citation>
    <scope>NUCLEOTIDE SEQUENCE</scope>
    <source>
        <strain evidence="3">SkMP5</strain>
    </source>
</reference>
<dbReference type="Pfam" id="PF01963">
    <property type="entry name" value="TraB_PrgY_gumN"/>
    <property type="match status" value="1"/>
</dbReference>
<evidence type="ECO:0000313" key="4">
    <source>
        <dbReference type="Proteomes" id="UP000253740"/>
    </source>
</evidence>
<dbReference type="OrthoDB" id="9809330at2"/>
<protein>
    <submittedName>
        <fullName evidence="2">Conjugal transfer protein TraB</fullName>
    </submittedName>
    <submittedName>
        <fullName evidence="3">Pheromone shutdown-related protein TraB</fullName>
    </submittedName>
</protein>
<evidence type="ECO:0000313" key="3">
    <source>
        <dbReference type="EMBL" id="GAP67083.1"/>
    </source>
</evidence>
<dbReference type="CDD" id="cd14726">
    <property type="entry name" value="TraB_PrgY-like"/>
    <property type="match status" value="1"/>
</dbReference>
<accession>A0A0K8QQC8</accession>
<dbReference type="InterPro" id="IPR002816">
    <property type="entry name" value="TraB/PrgY/GumN_fam"/>
</dbReference>